<keyword evidence="2" id="KW-1185">Reference proteome</keyword>
<sequence>MESSFSQIYKFVKTSTGTEPYWNDPSLDGWMKEIWTRLRCGNYGKAHKKSYRNTNCRIYTTELEALNHLFICAEARKLCSAKVGTALQKLIEGKYQADLDACIRQLLRGPPIKEICIYFKEIERRKDTGFKRKM</sequence>
<dbReference type="EMBL" id="JAHXZJ010001492">
    <property type="protein sequence ID" value="KAH0552024.1"/>
    <property type="molecule type" value="Genomic_DNA"/>
</dbReference>
<dbReference type="Proteomes" id="UP000826195">
    <property type="component" value="Unassembled WGS sequence"/>
</dbReference>
<dbReference type="AlphaFoldDB" id="A0AAV7IJI5"/>
<comment type="caution">
    <text evidence="1">The sequence shown here is derived from an EMBL/GenBank/DDBJ whole genome shotgun (WGS) entry which is preliminary data.</text>
</comment>
<organism evidence="1 2">
    <name type="scientific">Cotesia glomerata</name>
    <name type="common">Lepidopteran parasitic wasp</name>
    <name type="synonym">Apanteles glomeratus</name>
    <dbReference type="NCBI Taxonomy" id="32391"/>
    <lineage>
        <taxon>Eukaryota</taxon>
        <taxon>Metazoa</taxon>
        <taxon>Ecdysozoa</taxon>
        <taxon>Arthropoda</taxon>
        <taxon>Hexapoda</taxon>
        <taxon>Insecta</taxon>
        <taxon>Pterygota</taxon>
        <taxon>Neoptera</taxon>
        <taxon>Endopterygota</taxon>
        <taxon>Hymenoptera</taxon>
        <taxon>Apocrita</taxon>
        <taxon>Ichneumonoidea</taxon>
        <taxon>Braconidae</taxon>
        <taxon>Microgastrinae</taxon>
        <taxon>Cotesia</taxon>
    </lineage>
</organism>
<reference evidence="1 2" key="1">
    <citation type="journal article" date="2021" name="J. Hered.">
        <title>A chromosome-level genome assembly of the parasitoid wasp, Cotesia glomerata (Hymenoptera: Braconidae).</title>
        <authorList>
            <person name="Pinto B.J."/>
            <person name="Weis J.J."/>
            <person name="Gamble T."/>
            <person name="Ode P.J."/>
            <person name="Paul R."/>
            <person name="Zaspel J.M."/>
        </authorList>
    </citation>
    <scope>NUCLEOTIDE SEQUENCE [LARGE SCALE GENOMIC DNA]</scope>
    <source>
        <strain evidence="1">CgM1</strain>
    </source>
</reference>
<name>A0AAV7IJI5_COTGL</name>
<accession>A0AAV7IJI5</accession>
<protein>
    <submittedName>
        <fullName evidence="1">Uncharacterized protein</fullName>
    </submittedName>
</protein>
<gene>
    <name evidence="1" type="ORF">KQX54_004212</name>
</gene>
<proteinExistence type="predicted"/>
<evidence type="ECO:0000313" key="1">
    <source>
        <dbReference type="EMBL" id="KAH0552024.1"/>
    </source>
</evidence>
<evidence type="ECO:0000313" key="2">
    <source>
        <dbReference type="Proteomes" id="UP000826195"/>
    </source>
</evidence>